<keyword evidence="2" id="KW-1185">Reference proteome</keyword>
<comment type="caution">
    <text evidence="1">The sequence shown here is derived from an EMBL/GenBank/DDBJ whole genome shotgun (WGS) entry which is preliminary data.</text>
</comment>
<protein>
    <submittedName>
        <fullName evidence="1">ATP-dependent DNA helicase</fullName>
    </submittedName>
</protein>
<reference evidence="1 2" key="1">
    <citation type="submission" date="2021-06" db="EMBL/GenBank/DDBJ databases">
        <title>Genome sequence of Babesia caballi.</title>
        <authorList>
            <person name="Yamagishi J."/>
            <person name="Kidaka T."/>
            <person name="Ochi A."/>
        </authorList>
    </citation>
    <scope>NUCLEOTIDE SEQUENCE [LARGE SCALE GENOMIC DNA]</scope>
    <source>
        <strain evidence="1">USDA-D6B2</strain>
    </source>
</reference>
<keyword evidence="1" id="KW-0067">ATP-binding</keyword>
<organism evidence="1 2">
    <name type="scientific">Babesia caballi</name>
    <dbReference type="NCBI Taxonomy" id="5871"/>
    <lineage>
        <taxon>Eukaryota</taxon>
        <taxon>Sar</taxon>
        <taxon>Alveolata</taxon>
        <taxon>Apicomplexa</taxon>
        <taxon>Aconoidasida</taxon>
        <taxon>Piroplasmida</taxon>
        <taxon>Babesiidae</taxon>
        <taxon>Babesia</taxon>
    </lineage>
</organism>
<keyword evidence="1" id="KW-0378">Hydrolase</keyword>
<dbReference type="EMBL" id="BPLF01000001">
    <property type="protein sequence ID" value="GIX60933.1"/>
    <property type="molecule type" value="Genomic_DNA"/>
</dbReference>
<proteinExistence type="predicted"/>
<accession>A0AAV4LMJ4</accession>
<evidence type="ECO:0000313" key="1">
    <source>
        <dbReference type="EMBL" id="GIX60933.1"/>
    </source>
</evidence>
<gene>
    <name evidence="1" type="ORF">BcabD6B2_03680</name>
</gene>
<keyword evidence="1" id="KW-0347">Helicase</keyword>
<name>A0AAV4LMJ4_BABCB</name>
<dbReference type="GeneID" id="94192416"/>
<sequence length="110" mass="11989">MDANATVLRIADLPIATPWSNPVFQFAGIRYSDVCGIAHDNCSCSRRAECFETTASLPTLKSSVALGARKSSDGHLSSPQFVKQLNPEGRVLTSVTSLFIGYKFTYLRCL</sequence>
<dbReference type="Proteomes" id="UP001497744">
    <property type="component" value="Unassembled WGS sequence"/>
</dbReference>
<dbReference type="RefSeq" id="XP_067713004.1">
    <property type="nucleotide sequence ID" value="XM_067856903.1"/>
</dbReference>
<keyword evidence="1" id="KW-0547">Nucleotide-binding</keyword>
<dbReference type="AlphaFoldDB" id="A0AAV4LMJ4"/>
<dbReference type="GO" id="GO:0004386">
    <property type="term" value="F:helicase activity"/>
    <property type="evidence" value="ECO:0007669"/>
    <property type="project" value="UniProtKB-KW"/>
</dbReference>
<evidence type="ECO:0000313" key="2">
    <source>
        <dbReference type="Proteomes" id="UP001497744"/>
    </source>
</evidence>